<dbReference type="CDD" id="cd00174">
    <property type="entry name" value="SH3"/>
    <property type="match status" value="1"/>
</dbReference>
<reference evidence="3 4" key="1">
    <citation type="submission" date="2017-01" db="EMBL/GenBank/DDBJ databases">
        <title>Deconstructing symbiosis and pathogenesis requirements using a combined genomic-metabolomic approach.</title>
        <authorList>
            <person name="Tobias N.J."/>
            <person name="Wolff H."/>
            <person name="Djahanschiri B."/>
            <person name="Ebersberger I."/>
            <person name="Bode H.B."/>
        </authorList>
    </citation>
    <scope>NUCLEOTIDE SEQUENCE [LARGE SCALE GENOMIC DNA]</scope>
    <source>
        <strain evidence="3 4">DSM 4764</strain>
    </source>
</reference>
<dbReference type="SMART" id="SM00326">
    <property type="entry name" value="SH3"/>
    <property type="match status" value="2"/>
</dbReference>
<dbReference type="EMBL" id="MUBK01000035">
    <property type="protein sequence ID" value="OTA17426.1"/>
    <property type="molecule type" value="Genomic_DNA"/>
</dbReference>
<evidence type="ECO:0000313" key="3">
    <source>
        <dbReference type="EMBL" id="OTA17426.1"/>
    </source>
</evidence>
<gene>
    <name evidence="3" type="ORF">Xbed_03333</name>
</gene>
<feature type="domain" description="SH3" evidence="2">
    <location>
        <begin position="60"/>
        <end position="113"/>
    </location>
</feature>
<comment type="caution">
    <text evidence="3">The sequence shown here is derived from an EMBL/GenBank/DDBJ whole genome shotgun (WGS) entry which is preliminary data.</text>
</comment>
<dbReference type="STRING" id="40578.Xbed_03333"/>
<evidence type="ECO:0000259" key="2">
    <source>
        <dbReference type="PROSITE" id="PS50002"/>
    </source>
</evidence>
<evidence type="ECO:0000256" key="1">
    <source>
        <dbReference type="ARBA" id="ARBA00022443"/>
    </source>
</evidence>
<proteinExistence type="predicted"/>
<dbReference type="OrthoDB" id="1030757at2"/>
<dbReference type="Gene3D" id="2.30.30.40">
    <property type="entry name" value="SH3 Domains"/>
    <property type="match status" value="1"/>
</dbReference>
<dbReference type="InterPro" id="IPR036028">
    <property type="entry name" value="SH3-like_dom_sf"/>
</dbReference>
<keyword evidence="4" id="KW-1185">Reference proteome</keyword>
<dbReference type="InterPro" id="IPR014593">
    <property type="entry name" value="UCP034961_SH3_2"/>
</dbReference>
<dbReference type="AlphaFoldDB" id="A0A1Y2SHR1"/>
<keyword evidence="1" id="KW-0728">SH3 domain</keyword>
<name>A0A1Y2SHR1_9GAMM</name>
<protein>
    <submittedName>
        <fullName evidence="3">Variant SH3 domain protein</fullName>
    </submittedName>
</protein>
<sequence>MLKKGIVTHDYISAYPNPIKLQAGDIVSVSYSDLDYPYWIWTTNALNICGWVPQHILHFIPPDKAICSENYTAHELTVKAGECLYLERTLNGWYWAHKDSGEIGWIPQEYIKL</sequence>
<evidence type="ECO:0000313" key="4">
    <source>
        <dbReference type="Proteomes" id="UP000194204"/>
    </source>
</evidence>
<dbReference type="PROSITE" id="PS50002">
    <property type="entry name" value="SH3"/>
    <property type="match status" value="1"/>
</dbReference>
<dbReference type="PIRSF" id="PIRSF034961">
    <property type="entry name" value="UCP034961_SH3_2"/>
    <property type="match status" value="1"/>
</dbReference>
<dbReference type="Proteomes" id="UP000194204">
    <property type="component" value="Unassembled WGS sequence"/>
</dbReference>
<dbReference type="SUPFAM" id="SSF50044">
    <property type="entry name" value="SH3-domain"/>
    <property type="match status" value="2"/>
</dbReference>
<dbReference type="RefSeq" id="WP_086113967.1">
    <property type="nucleotide sequence ID" value="NZ_CAWNHF010000140.1"/>
</dbReference>
<accession>A0A1Y2SHR1</accession>
<organism evidence="3 4">
    <name type="scientific">Xenorhabdus beddingii</name>
    <dbReference type="NCBI Taxonomy" id="40578"/>
    <lineage>
        <taxon>Bacteria</taxon>
        <taxon>Pseudomonadati</taxon>
        <taxon>Pseudomonadota</taxon>
        <taxon>Gammaproteobacteria</taxon>
        <taxon>Enterobacterales</taxon>
        <taxon>Morganellaceae</taxon>
        <taxon>Xenorhabdus</taxon>
    </lineage>
</organism>
<dbReference type="InterPro" id="IPR001452">
    <property type="entry name" value="SH3_domain"/>
</dbReference>
<dbReference type="Pfam" id="PF07653">
    <property type="entry name" value="SH3_2"/>
    <property type="match status" value="2"/>
</dbReference>